<keyword evidence="3" id="KW-0378">Hydrolase</keyword>
<proteinExistence type="predicted"/>
<dbReference type="SMART" id="SM00646">
    <property type="entry name" value="Ami_3"/>
    <property type="match status" value="1"/>
</dbReference>
<dbReference type="CDD" id="cd02696">
    <property type="entry name" value="MurNAc-LAA"/>
    <property type="match status" value="1"/>
</dbReference>
<evidence type="ECO:0000313" key="7">
    <source>
        <dbReference type="EMBL" id="SDS29871.1"/>
    </source>
</evidence>
<feature type="compositionally biased region" description="Low complexity" evidence="4">
    <location>
        <begin position="176"/>
        <end position="188"/>
    </location>
</feature>
<dbReference type="InterPro" id="IPR050695">
    <property type="entry name" value="N-acetylmuramoyl_amidase_3"/>
</dbReference>
<sequence length="438" mass="46636">MVGRANHRILLGFALLCAAALACAGATIVDATAEQAPAPIVAPSFPVASEARLAGDGKQTRFVLDLDKAIPFRAFALADPYRVVVDIPQVNFQLTAGTGAAGRGLIKAFRYGLVMPGGSRIVFDLTGPAKISNSYVLDAANGQPARLVLEFQEVDRTTFVQSLAAQSRPELRPAIADAAASAASTPEAKSSEPNPAESKPATTDPRPLIVIDPGHGGLDNGTQADGESEKNLVLAFGLALRDRIEMGGKYRVVMTRTDDTFIPLADRVKIARTQSAALFVSIHADSLPRREGDAQGATIYTLSDRATDAEAEKLADAENKADAIGGVNLTEEPTEVADILIDLAQRETRTFSNRFARLLAGEMKNTARMYKHPLKSAGFRVLKAPDVPSVLVELGYVSNKSDLEHLVSENWRSRTVGSMTQAIDAFFAKRLATAGPTN</sequence>
<dbReference type="InterPro" id="IPR021731">
    <property type="entry name" value="AMIN_dom"/>
</dbReference>
<feature type="chain" id="PRO_5009258336" description="N-acetylmuramoyl-L-alanine amidase" evidence="5">
    <location>
        <begin position="25"/>
        <end position="438"/>
    </location>
</feature>
<organism evidence="7 8">
    <name type="scientific">Bradyrhizobium canariense</name>
    <dbReference type="NCBI Taxonomy" id="255045"/>
    <lineage>
        <taxon>Bacteria</taxon>
        <taxon>Pseudomonadati</taxon>
        <taxon>Pseudomonadota</taxon>
        <taxon>Alphaproteobacteria</taxon>
        <taxon>Hyphomicrobiales</taxon>
        <taxon>Nitrobacteraceae</taxon>
        <taxon>Bradyrhizobium</taxon>
    </lineage>
</organism>
<evidence type="ECO:0000256" key="4">
    <source>
        <dbReference type="SAM" id="MobiDB-lite"/>
    </source>
</evidence>
<dbReference type="GO" id="GO:0009253">
    <property type="term" value="P:peptidoglycan catabolic process"/>
    <property type="evidence" value="ECO:0007669"/>
    <property type="project" value="InterPro"/>
</dbReference>
<feature type="signal peptide" evidence="5">
    <location>
        <begin position="1"/>
        <end position="24"/>
    </location>
</feature>
<evidence type="ECO:0000256" key="2">
    <source>
        <dbReference type="ARBA" id="ARBA00011901"/>
    </source>
</evidence>
<keyword evidence="5" id="KW-0732">Signal</keyword>
<gene>
    <name evidence="7" type="ORF">SAMN05444158_1626</name>
</gene>
<name>A0A1H1R258_9BRAD</name>
<reference evidence="8" key="1">
    <citation type="submission" date="2016-10" db="EMBL/GenBank/DDBJ databases">
        <authorList>
            <person name="Varghese N."/>
            <person name="Submissions S."/>
        </authorList>
    </citation>
    <scope>NUCLEOTIDE SEQUENCE [LARGE SCALE GENOMIC DNA]</scope>
    <source>
        <strain evidence="8">GAS369</strain>
    </source>
</reference>
<comment type="catalytic activity">
    <reaction evidence="1">
        <text>Hydrolyzes the link between N-acetylmuramoyl residues and L-amino acid residues in certain cell-wall glycopeptides.</text>
        <dbReference type="EC" id="3.5.1.28"/>
    </reaction>
</comment>
<dbReference type="Gene3D" id="3.40.630.40">
    <property type="entry name" value="Zn-dependent exopeptidases"/>
    <property type="match status" value="1"/>
</dbReference>
<evidence type="ECO:0000256" key="1">
    <source>
        <dbReference type="ARBA" id="ARBA00001561"/>
    </source>
</evidence>
<dbReference type="Pfam" id="PF01520">
    <property type="entry name" value="Amidase_3"/>
    <property type="match status" value="1"/>
</dbReference>
<dbReference type="Pfam" id="PF11741">
    <property type="entry name" value="AMIN"/>
    <property type="match status" value="1"/>
</dbReference>
<dbReference type="GO" id="GO:0008745">
    <property type="term" value="F:N-acetylmuramoyl-L-alanine amidase activity"/>
    <property type="evidence" value="ECO:0007669"/>
    <property type="project" value="UniProtKB-EC"/>
</dbReference>
<dbReference type="InterPro" id="IPR002508">
    <property type="entry name" value="MurNAc-LAA_cat"/>
</dbReference>
<feature type="domain" description="MurNAc-LAA" evidence="6">
    <location>
        <begin position="268"/>
        <end position="424"/>
    </location>
</feature>
<evidence type="ECO:0000256" key="3">
    <source>
        <dbReference type="ARBA" id="ARBA00022801"/>
    </source>
</evidence>
<evidence type="ECO:0000256" key="5">
    <source>
        <dbReference type="SAM" id="SignalP"/>
    </source>
</evidence>
<accession>A0A1H1R258</accession>
<dbReference type="EMBL" id="LT629750">
    <property type="protein sequence ID" value="SDS29871.1"/>
    <property type="molecule type" value="Genomic_DNA"/>
</dbReference>
<dbReference type="GO" id="GO:0030288">
    <property type="term" value="C:outer membrane-bounded periplasmic space"/>
    <property type="evidence" value="ECO:0007669"/>
    <property type="project" value="TreeGrafter"/>
</dbReference>
<dbReference type="Gene3D" id="2.60.40.3500">
    <property type="match status" value="1"/>
</dbReference>
<keyword evidence="8" id="KW-1185">Reference proteome</keyword>
<dbReference type="Proteomes" id="UP000243904">
    <property type="component" value="Chromosome I"/>
</dbReference>
<dbReference type="PANTHER" id="PTHR30404">
    <property type="entry name" value="N-ACETYLMURAMOYL-L-ALANINE AMIDASE"/>
    <property type="match status" value="1"/>
</dbReference>
<feature type="region of interest" description="Disordered" evidence="4">
    <location>
        <begin position="176"/>
        <end position="225"/>
    </location>
</feature>
<protein>
    <recommendedName>
        <fullName evidence="2">N-acetylmuramoyl-L-alanine amidase</fullName>
        <ecNumber evidence="2">3.5.1.28</ecNumber>
    </recommendedName>
</protein>
<dbReference type="PROSITE" id="PS51257">
    <property type="entry name" value="PROKAR_LIPOPROTEIN"/>
    <property type="match status" value="1"/>
</dbReference>
<evidence type="ECO:0000259" key="6">
    <source>
        <dbReference type="SMART" id="SM00646"/>
    </source>
</evidence>
<dbReference type="EC" id="3.5.1.28" evidence="2"/>
<evidence type="ECO:0000313" key="8">
    <source>
        <dbReference type="Proteomes" id="UP000243904"/>
    </source>
</evidence>
<dbReference type="RefSeq" id="WP_146686869.1">
    <property type="nucleotide sequence ID" value="NZ_LT629750.1"/>
</dbReference>
<dbReference type="PANTHER" id="PTHR30404:SF0">
    <property type="entry name" value="N-ACETYLMURAMOYL-L-ALANINE AMIDASE AMIC"/>
    <property type="match status" value="1"/>
</dbReference>
<dbReference type="SUPFAM" id="SSF53187">
    <property type="entry name" value="Zn-dependent exopeptidases"/>
    <property type="match status" value="1"/>
</dbReference>
<dbReference type="AlphaFoldDB" id="A0A1H1R258"/>